<organism evidence="1 2">
    <name type="scientific">Oryza meyeriana var. granulata</name>
    <dbReference type="NCBI Taxonomy" id="110450"/>
    <lineage>
        <taxon>Eukaryota</taxon>
        <taxon>Viridiplantae</taxon>
        <taxon>Streptophyta</taxon>
        <taxon>Embryophyta</taxon>
        <taxon>Tracheophyta</taxon>
        <taxon>Spermatophyta</taxon>
        <taxon>Magnoliopsida</taxon>
        <taxon>Liliopsida</taxon>
        <taxon>Poales</taxon>
        <taxon>Poaceae</taxon>
        <taxon>BOP clade</taxon>
        <taxon>Oryzoideae</taxon>
        <taxon>Oryzeae</taxon>
        <taxon>Oryzinae</taxon>
        <taxon>Oryza</taxon>
        <taxon>Oryza meyeriana</taxon>
    </lineage>
</organism>
<keyword evidence="2" id="KW-1185">Reference proteome</keyword>
<dbReference type="Proteomes" id="UP000479710">
    <property type="component" value="Unassembled WGS sequence"/>
</dbReference>
<name>A0A6G1ECS9_9ORYZ</name>
<gene>
    <name evidence="1" type="ORF">E2562_039496</name>
</gene>
<proteinExistence type="predicted"/>
<evidence type="ECO:0000313" key="1">
    <source>
        <dbReference type="EMBL" id="KAF0922588.1"/>
    </source>
</evidence>
<comment type="caution">
    <text evidence="1">The sequence shown here is derived from an EMBL/GenBank/DDBJ whole genome shotgun (WGS) entry which is preliminary data.</text>
</comment>
<sequence length="95" mass="10323">MVGLIMLFDKAFNHPNGTCIDVATVLSNVGPAHKEMLWPLGIRQIALIDARAIEEKAMPPLIIPSHPFAGVRINNPLEPLSADEVIDITSSPEKD</sequence>
<reference evidence="1 2" key="1">
    <citation type="submission" date="2019-11" db="EMBL/GenBank/DDBJ databases">
        <title>Whole genome sequence of Oryza granulata.</title>
        <authorList>
            <person name="Li W."/>
        </authorList>
    </citation>
    <scope>NUCLEOTIDE SEQUENCE [LARGE SCALE GENOMIC DNA]</scope>
    <source>
        <strain evidence="2">cv. Menghai</strain>
        <tissue evidence="1">Leaf</tissue>
    </source>
</reference>
<dbReference type="AlphaFoldDB" id="A0A6G1ECS9"/>
<accession>A0A6G1ECS9</accession>
<evidence type="ECO:0000313" key="2">
    <source>
        <dbReference type="Proteomes" id="UP000479710"/>
    </source>
</evidence>
<protein>
    <submittedName>
        <fullName evidence="1">Uncharacterized protein</fullName>
    </submittedName>
</protein>
<dbReference type="EMBL" id="SPHZ02000004">
    <property type="protein sequence ID" value="KAF0922588.1"/>
    <property type="molecule type" value="Genomic_DNA"/>
</dbReference>